<evidence type="ECO:0008006" key="3">
    <source>
        <dbReference type="Google" id="ProtNLM"/>
    </source>
</evidence>
<dbReference type="Proteomes" id="UP000887159">
    <property type="component" value="Unassembled WGS sequence"/>
</dbReference>
<evidence type="ECO:0000313" key="2">
    <source>
        <dbReference type="Proteomes" id="UP000887159"/>
    </source>
</evidence>
<comment type="caution">
    <text evidence="1">The sequence shown here is derived from an EMBL/GenBank/DDBJ whole genome shotgun (WGS) entry which is preliminary data.</text>
</comment>
<dbReference type="AlphaFoldDB" id="A0A8X7BE06"/>
<keyword evidence="2" id="KW-1185">Reference proteome</keyword>
<accession>A0A8X7BE06</accession>
<dbReference type="EMBL" id="BMAU01021383">
    <property type="protein sequence ID" value="GFY28110.1"/>
    <property type="molecule type" value="Genomic_DNA"/>
</dbReference>
<reference evidence="1" key="1">
    <citation type="submission" date="2020-08" db="EMBL/GenBank/DDBJ databases">
        <title>Multicomponent nature underlies the extraordinary mechanical properties of spider dragline silk.</title>
        <authorList>
            <person name="Kono N."/>
            <person name="Nakamura H."/>
            <person name="Mori M."/>
            <person name="Yoshida Y."/>
            <person name="Ohtoshi R."/>
            <person name="Malay A.D."/>
            <person name="Moran D.A.P."/>
            <person name="Tomita M."/>
            <person name="Numata K."/>
            <person name="Arakawa K."/>
        </authorList>
    </citation>
    <scope>NUCLEOTIDE SEQUENCE</scope>
</reference>
<organism evidence="1 2">
    <name type="scientific">Trichonephila clavipes</name>
    <name type="common">Golden silk orbweaver</name>
    <name type="synonym">Nephila clavipes</name>
    <dbReference type="NCBI Taxonomy" id="2585209"/>
    <lineage>
        <taxon>Eukaryota</taxon>
        <taxon>Metazoa</taxon>
        <taxon>Ecdysozoa</taxon>
        <taxon>Arthropoda</taxon>
        <taxon>Chelicerata</taxon>
        <taxon>Arachnida</taxon>
        <taxon>Araneae</taxon>
        <taxon>Araneomorphae</taxon>
        <taxon>Entelegynae</taxon>
        <taxon>Araneoidea</taxon>
        <taxon>Nephilidae</taxon>
        <taxon>Trichonephila</taxon>
    </lineage>
</organism>
<sequence length="85" mass="9657">MSDNEQRCAIKFCFRLGRNATEIFAKLLQAYGDMFCQGPRLFGGLRHFQKEESQLKMNLAVEGPQFEKPLKMSLESGILCVQIVA</sequence>
<gene>
    <name evidence="1" type="primary">NCL1_13172</name>
    <name evidence="1" type="ORF">TNCV_4394441</name>
</gene>
<name>A0A8X7BE06_TRICX</name>
<dbReference type="Gene3D" id="1.10.10.1450">
    <property type="match status" value="1"/>
</dbReference>
<evidence type="ECO:0000313" key="1">
    <source>
        <dbReference type="EMBL" id="GFY28110.1"/>
    </source>
</evidence>
<proteinExistence type="predicted"/>
<protein>
    <recommendedName>
        <fullName evidence="3">Mos1 transposase HTH domain-containing protein</fullName>
    </recommendedName>
</protein>